<proteinExistence type="predicted"/>
<accession>R7UYC1</accession>
<organism evidence="2">
    <name type="scientific">Capitella teleta</name>
    <name type="common">Polychaete worm</name>
    <dbReference type="NCBI Taxonomy" id="283909"/>
    <lineage>
        <taxon>Eukaryota</taxon>
        <taxon>Metazoa</taxon>
        <taxon>Spiralia</taxon>
        <taxon>Lophotrochozoa</taxon>
        <taxon>Annelida</taxon>
        <taxon>Polychaeta</taxon>
        <taxon>Sedentaria</taxon>
        <taxon>Scolecida</taxon>
        <taxon>Capitellidae</taxon>
        <taxon>Capitella</taxon>
    </lineage>
</organism>
<dbReference type="AlphaFoldDB" id="R7UYC1"/>
<keyword evidence="4" id="KW-1185">Reference proteome</keyword>
<evidence type="ECO:0000313" key="2">
    <source>
        <dbReference type="EMBL" id="ELU08942.1"/>
    </source>
</evidence>
<feature type="region of interest" description="Disordered" evidence="1">
    <location>
        <begin position="144"/>
        <end position="172"/>
    </location>
</feature>
<dbReference type="Proteomes" id="UP000014760">
    <property type="component" value="Unassembled WGS sequence"/>
</dbReference>
<reference evidence="2 4" key="2">
    <citation type="journal article" date="2013" name="Nature">
        <title>Insights into bilaterian evolution from three spiralian genomes.</title>
        <authorList>
            <person name="Simakov O."/>
            <person name="Marletaz F."/>
            <person name="Cho S.J."/>
            <person name="Edsinger-Gonzales E."/>
            <person name="Havlak P."/>
            <person name="Hellsten U."/>
            <person name="Kuo D.H."/>
            <person name="Larsson T."/>
            <person name="Lv J."/>
            <person name="Arendt D."/>
            <person name="Savage R."/>
            <person name="Osoegawa K."/>
            <person name="de Jong P."/>
            <person name="Grimwood J."/>
            <person name="Chapman J.A."/>
            <person name="Shapiro H."/>
            <person name="Aerts A."/>
            <person name="Otillar R.P."/>
            <person name="Terry A.Y."/>
            <person name="Boore J.L."/>
            <person name="Grigoriev I.V."/>
            <person name="Lindberg D.R."/>
            <person name="Seaver E.C."/>
            <person name="Weisblat D.A."/>
            <person name="Putnam N.H."/>
            <person name="Rokhsar D.S."/>
        </authorList>
    </citation>
    <scope>NUCLEOTIDE SEQUENCE</scope>
    <source>
        <strain evidence="2 4">I ESC-2004</strain>
    </source>
</reference>
<feature type="compositionally biased region" description="Basic and acidic residues" evidence="1">
    <location>
        <begin position="155"/>
        <end position="172"/>
    </location>
</feature>
<dbReference type="EMBL" id="KB298688">
    <property type="protein sequence ID" value="ELU08942.1"/>
    <property type="molecule type" value="Genomic_DNA"/>
</dbReference>
<dbReference type="EMBL" id="AMQN01001046">
    <property type="status" value="NOT_ANNOTATED_CDS"/>
    <property type="molecule type" value="Genomic_DNA"/>
</dbReference>
<protein>
    <submittedName>
        <fullName evidence="2 3">Uncharacterized protein</fullName>
    </submittedName>
</protein>
<gene>
    <name evidence="2" type="ORF">CAPTEDRAFT_207020</name>
</gene>
<dbReference type="HOGENOM" id="CLU_1220714_0_0_1"/>
<evidence type="ECO:0000256" key="1">
    <source>
        <dbReference type="SAM" id="MobiDB-lite"/>
    </source>
</evidence>
<evidence type="ECO:0000313" key="3">
    <source>
        <dbReference type="EnsemblMetazoa" id="CapteP207020"/>
    </source>
</evidence>
<evidence type="ECO:0000313" key="4">
    <source>
        <dbReference type="Proteomes" id="UP000014760"/>
    </source>
</evidence>
<name>R7UYC1_CAPTE</name>
<sequence>MKFGLFRKRSNKKDSYLTACFVNAFSDPRFQKSLEEGFDFTRLADLVADKVVEGMKTALLCSRSTDIVQHCECRKMSETKANIEQRNHDSMMDESSSFEKQWQSIDVRTREISLSLDGLKDDLRSMNKVIQGLSERTDRYLTNPGYWQASTGKDNPSKKTHPDNLKRKTDSPLREVETGLLELESVLGGIQISDRCRRSIKKPINRCQSYHETDDNAVVINGTRLEI</sequence>
<dbReference type="EnsemblMetazoa" id="CapteT207020">
    <property type="protein sequence ID" value="CapteP207020"/>
    <property type="gene ID" value="CapteG207020"/>
</dbReference>
<reference evidence="4" key="1">
    <citation type="submission" date="2012-12" db="EMBL/GenBank/DDBJ databases">
        <authorList>
            <person name="Hellsten U."/>
            <person name="Grimwood J."/>
            <person name="Chapman J.A."/>
            <person name="Shapiro H."/>
            <person name="Aerts A."/>
            <person name="Otillar R.P."/>
            <person name="Terry A.Y."/>
            <person name="Boore J.L."/>
            <person name="Simakov O."/>
            <person name="Marletaz F."/>
            <person name="Cho S.-J."/>
            <person name="Edsinger-Gonzales E."/>
            <person name="Havlak P."/>
            <person name="Kuo D.-H."/>
            <person name="Larsson T."/>
            <person name="Lv J."/>
            <person name="Arendt D."/>
            <person name="Savage R."/>
            <person name="Osoegawa K."/>
            <person name="de Jong P."/>
            <person name="Lindberg D.R."/>
            <person name="Seaver E.C."/>
            <person name="Weisblat D.A."/>
            <person name="Putnam N.H."/>
            <person name="Grigoriev I.V."/>
            <person name="Rokhsar D.S."/>
        </authorList>
    </citation>
    <scope>NUCLEOTIDE SEQUENCE</scope>
    <source>
        <strain evidence="4">I ESC-2004</strain>
    </source>
</reference>
<reference evidence="3" key="3">
    <citation type="submission" date="2015-06" db="UniProtKB">
        <authorList>
            <consortium name="EnsemblMetazoa"/>
        </authorList>
    </citation>
    <scope>IDENTIFICATION</scope>
</reference>